<evidence type="ECO:0000313" key="1">
    <source>
        <dbReference type="EMBL" id="MBD2844975.1"/>
    </source>
</evidence>
<name>A0A927BSP7_9BACL</name>
<dbReference type="AlphaFoldDB" id="A0A927BSP7"/>
<dbReference type="Proteomes" id="UP000621560">
    <property type="component" value="Unassembled WGS sequence"/>
</dbReference>
<evidence type="ECO:0000313" key="2">
    <source>
        <dbReference type="Proteomes" id="UP000621560"/>
    </source>
</evidence>
<accession>A0A927BSP7</accession>
<organism evidence="1 2">
    <name type="scientific">Paenibacillus sabuli</name>
    <dbReference type="NCBI Taxonomy" id="2772509"/>
    <lineage>
        <taxon>Bacteria</taxon>
        <taxon>Bacillati</taxon>
        <taxon>Bacillota</taxon>
        <taxon>Bacilli</taxon>
        <taxon>Bacillales</taxon>
        <taxon>Paenibacillaceae</taxon>
        <taxon>Paenibacillus</taxon>
    </lineage>
</organism>
<sequence>MIKSQLQKHILQGDFEQASQLVTGTSMFELEGILLEIAYDSESVSVYNFLCHLIEKHETGALHSIASTLMSNPLCFISGAYAKGFYHAKRAIELEPEDVTLKELILFYSLLPDQLVTKDEANEYAKQILLTAPKNKTALDFLNNK</sequence>
<comment type="caution">
    <text evidence="1">The sequence shown here is derived from an EMBL/GenBank/DDBJ whole genome shotgun (WGS) entry which is preliminary data.</text>
</comment>
<reference evidence="1" key="1">
    <citation type="submission" date="2020-09" db="EMBL/GenBank/DDBJ databases">
        <title>A novel bacterium of genus Paenibacillus, isolated from South China Sea.</title>
        <authorList>
            <person name="Huang H."/>
            <person name="Mo K."/>
            <person name="Hu Y."/>
        </authorList>
    </citation>
    <scope>NUCLEOTIDE SEQUENCE</scope>
    <source>
        <strain evidence="1">IB182496</strain>
    </source>
</reference>
<gene>
    <name evidence="1" type="ORF">IDH44_07220</name>
</gene>
<proteinExistence type="predicted"/>
<keyword evidence="2" id="KW-1185">Reference proteome</keyword>
<dbReference type="RefSeq" id="WP_190916132.1">
    <property type="nucleotide sequence ID" value="NZ_JACXIZ010000013.1"/>
</dbReference>
<dbReference type="EMBL" id="JACXIZ010000013">
    <property type="protein sequence ID" value="MBD2844975.1"/>
    <property type="molecule type" value="Genomic_DNA"/>
</dbReference>
<protein>
    <submittedName>
        <fullName evidence="1">Uncharacterized protein</fullName>
    </submittedName>
</protein>